<protein>
    <submittedName>
        <fullName evidence="4">C2 domain-containing protein</fullName>
    </submittedName>
</protein>
<sequence length="181" mass="20221">LSAITCEYGILNVRAYYNANSETLVVDVIGAKQVIPLDSNGLSDPFVVIELVPRIKFSNSPTFKTRIINKTLSPTFDETFEFHMSTRDFELGMIHFIVMDHDFLRANDFAGEAFLQLNDVPGYGPNAGTALKQFNLILIHPQNKGAPAFSLPVGSSILSLLERRKNDLKAQEFLRSLHVVH</sequence>
<evidence type="ECO:0000313" key="4">
    <source>
        <dbReference type="WBParaSite" id="EVEC_0000786501-mRNA-1"/>
    </source>
</evidence>
<dbReference type="PROSITE" id="PS50004">
    <property type="entry name" value="C2"/>
    <property type="match status" value="1"/>
</dbReference>
<evidence type="ECO:0000256" key="1">
    <source>
        <dbReference type="ARBA" id="ARBA00005823"/>
    </source>
</evidence>
<dbReference type="GO" id="GO:0099503">
    <property type="term" value="C:secretory vesicle"/>
    <property type="evidence" value="ECO:0007669"/>
    <property type="project" value="TreeGrafter"/>
</dbReference>
<feature type="domain" description="C2" evidence="3">
    <location>
        <begin position="7"/>
        <end position="130"/>
    </location>
</feature>
<dbReference type="InterPro" id="IPR052095">
    <property type="entry name" value="UNC-13_domain"/>
</dbReference>
<dbReference type="PANTHER" id="PTHR45999:SF9">
    <property type="entry name" value="BAI1-ASSOCIATED PROTEIN 3"/>
    <property type="match status" value="1"/>
</dbReference>
<dbReference type="PRINTS" id="PR00360">
    <property type="entry name" value="C2DOMAIN"/>
</dbReference>
<dbReference type="Gene3D" id="2.60.40.150">
    <property type="entry name" value="C2 domain"/>
    <property type="match status" value="1"/>
</dbReference>
<proteinExistence type="inferred from homology"/>
<dbReference type="AlphaFoldDB" id="A0A0N4VBF8"/>
<comment type="similarity">
    <text evidence="1">Belongs to the unc-13 family.</text>
</comment>
<keyword evidence="2" id="KW-0268">Exocytosis</keyword>
<dbReference type="WBParaSite" id="EVEC_0000786501-mRNA-1">
    <property type="protein sequence ID" value="EVEC_0000786501-mRNA-1"/>
    <property type="gene ID" value="EVEC_0000786501"/>
</dbReference>
<dbReference type="GO" id="GO:0006887">
    <property type="term" value="P:exocytosis"/>
    <property type="evidence" value="ECO:0007669"/>
    <property type="project" value="UniProtKB-KW"/>
</dbReference>
<dbReference type="PANTHER" id="PTHR45999">
    <property type="entry name" value="UNC-13-4A, ISOFORM B"/>
    <property type="match status" value="1"/>
</dbReference>
<evidence type="ECO:0000256" key="2">
    <source>
        <dbReference type="ARBA" id="ARBA00022483"/>
    </source>
</evidence>
<dbReference type="Pfam" id="PF00168">
    <property type="entry name" value="C2"/>
    <property type="match status" value="1"/>
</dbReference>
<evidence type="ECO:0000259" key="3">
    <source>
        <dbReference type="PROSITE" id="PS50004"/>
    </source>
</evidence>
<organism evidence="4">
    <name type="scientific">Enterobius vermicularis</name>
    <name type="common">Human pinworm</name>
    <dbReference type="NCBI Taxonomy" id="51028"/>
    <lineage>
        <taxon>Eukaryota</taxon>
        <taxon>Metazoa</taxon>
        <taxon>Ecdysozoa</taxon>
        <taxon>Nematoda</taxon>
        <taxon>Chromadorea</taxon>
        <taxon>Rhabditida</taxon>
        <taxon>Spirurina</taxon>
        <taxon>Oxyuridomorpha</taxon>
        <taxon>Oxyuroidea</taxon>
        <taxon>Oxyuridae</taxon>
        <taxon>Enterobius</taxon>
    </lineage>
</organism>
<dbReference type="InterPro" id="IPR000008">
    <property type="entry name" value="C2_dom"/>
</dbReference>
<accession>A0A0N4VBF8</accession>
<dbReference type="SMART" id="SM00239">
    <property type="entry name" value="C2"/>
    <property type="match status" value="1"/>
</dbReference>
<dbReference type="SUPFAM" id="SSF49562">
    <property type="entry name" value="C2 domain (Calcium/lipid-binding domain, CaLB)"/>
    <property type="match status" value="1"/>
</dbReference>
<reference evidence="4" key="1">
    <citation type="submission" date="2017-02" db="UniProtKB">
        <authorList>
            <consortium name="WormBaseParasite"/>
        </authorList>
    </citation>
    <scope>IDENTIFICATION</scope>
</reference>
<dbReference type="CDD" id="cd04009">
    <property type="entry name" value="C2B_Munc13-like"/>
    <property type="match status" value="1"/>
</dbReference>
<name>A0A0N4VBF8_ENTVE</name>
<dbReference type="InterPro" id="IPR035892">
    <property type="entry name" value="C2_domain_sf"/>
</dbReference>